<dbReference type="Proteomes" id="UP001500630">
    <property type="component" value="Unassembled WGS sequence"/>
</dbReference>
<proteinExistence type="predicted"/>
<keyword evidence="2" id="KW-1185">Reference proteome</keyword>
<accession>A0ABP6V388</accession>
<comment type="caution">
    <text evidence="1">The sequence shown here is derived from an EMBL/GenBank/DDBJ whole genome shotgun (WGS) entry which is preliminary data.</text>
</comment>
<gene>
    <name evidence="1" type="ORF">GCM10022419_001290</name>
</gene>
<sequence length="67" mass="6552">MVPGAKATLAPQPVHGWAGVRVGDVTGILSVTGFRQVSGAGLWRRLLASRASLAAVPASQAAGSGGG</sequence>
<name>A0ABP6V388_9ACTN</name>
<dbReference type="EMBL" id="BAABDQ010000001">
    <property type="protein sequence ID" value="GAA3526331.1"/>
    <property type="molecule type" value="Genomic_DNA"/>
</dbReference>
<organism evidence="1 2">
    <name type="scientific">Nonomuraea rosea</name>
    <dbReference type="NCBI Taxonomy" id="638574"/>
    <lineage>
        <taxon>Bacteria</taxon>
        <taxon>Bacillati</taxon>
        <taxon>Actinomycetota</taxon>
        <taxon>Actinomycetes</taxon>
        <taxon>Streptosporangiales</taxon>
        <taxon>Streptosporangiaceae</taxon>
        <taxon>Nonomuraea</taxon>
    </lineage>
</organism>
<evidence type="ECO:0000313" key="1">
    <source>
        <dbReference type="EMBL" id="GAA3526331.1"/>
    </source>
</evidence>
<protein>
    <submittedName>
        <fullName evidence="1">Uncharacterized protein</fullName>
    </submittedName>
</protein>
<evidence type="ECO:0000313" key="2">
    <source>
        <dbReference type="Proteomes" id="UP001500630"/>
    </source>
</evidence>
<reference evidence="2" key="1">
    <citation type="journal article" date="2019" name="Int. J. Syst. Evol. Microbiol.">
        <title>The Global Catalogue of Microorganisms (GCM) 10K type strain sequencing project: providing services to taxonomists for standard genome sequencing and annotation.</title>
        <authorList>
            <consortium name="The Broad Institute Genomics Platform"/>
            <consortium name="The Broad Institute Genome Sequencing Center for Infectious Disease"/>
            <person name="Wu L."/>
            <person name="Ma J."/>
        </authorList>
    </citation>
    <scope>NUCLEOTIDE SEQUENCE [LARGE SCALE GENOMIC DNA]</scope>
    <source>
        <strain evidence="2">JCM 17326</strain>
    </source>
</reference>